<dbReference type="GO" id="GO:0005762">
    <property type="term" value="C:mitochondrial large ribosomal subunit"/>
    <property type="evidence" value="ECO:0007669"/>
    <property type="project" value="TreeGrafter"/>
</dbReference>
<dbReference type="EMBL" id="QUTA01009195">
    <property type="protein sequence ID" value="RHY01493.1"/>
    <property type="molecule type" value="Genomic_DNA"/>
</dbReference>
<keyword evidence="2" id="KW-0689">Ribosomal protein</keyword>
<dbReference type="HAMAP" id="MF_00391">
    <property type="entry name" value="Ribosomal_bL34"/>
    <property type="match status" value="1"/>
</dbReference>
<dbReference type="PROSITE" id="PS00784">
    <property type="entry name" value="RIBOSOMAL_L34"/>
    <property type="match status" value="1"/>
</dbReference>
<keyword evidence="3" id="KW-0687">Ribonucleoprotein</keyword>
<sequence length="129" mass="14371">MQRFALTSRGVLRSATTAVSSFRAPSSVRSMSMDTIFRASACNTMPIQASFGSSSIVPMYTPMTSVVPAPLECPEFNDSMAPIMAIKRTYQPSVLRRKRKFGFRVRKTTVGGRRVLNNRFNKGRKRLSA</sequence>
<dbReference type="NCBIfam" id="TIGR01030">
    <property type="entry name" value="rpmH_bact"/>
    <property type="match status" value="1"/>
</dbReference>
<dbReference type="GO" id="GO:0003735">
    <property type="term" value="F:structural constituent of ribosome"/>
    <property type="evidence" value="ECO:0007669"/>
    <property type="project" value="InterPro"/>
</dbReference>
<dbReference type="AlphaFoldDB" id="A0A397A0Y5"/>
<evidence type="ECO:0000313" key="6">
    <source>
        <dbReference type="Proteomes" id="UP000266239"/>
    </source>
</evidence>
<dbReference type="PANTHER" id="PTHR14503:SF4">
    <property type="entry name" value="LARGE RIBOSOMAL SUBUNIT PROTEIN BL34M"/>
    <property type="match status" value="1"/>
</dbReference>
<accession>A0A397A0Y5</accession>
<evidence type="ECO:0000256" key="4">
    <source>
        <dbReference type="ARBA" id="ARBA00035274"/>
    </source>
</evidence>
<proteinExistence type="inferred from homology"/>
<dbReference type="VEuPathDB" id="FungiDB:H257_07216"/>
<dbReference type="InterPro" id="IPR000271">
    <property type="entry name" value="Ribosomal_bL34"/>
</dbReference>
<dbReference type="GO" id="GO:0006412">
    <property type="term" value="P:translation"/>
    <property type="evidence" value="ECO:0007669"/>
    <property type="project" value="InterPro"/>
</dbReference>
<gene>
    <name evidence="5" type="ORF">DYB25_004458</name>
</gene>
<dbReference type="InterPro" id="IPR020939">
    <property type="entry name" value="Ribosomal_bL34_CS"/>
</dbReference>
<reference evidence="5 6" key="1">
    <citation type="submission" date="2018-08" db="EMBL/GenBank/DDBJ databases">
        <title>Aphanomyces genome sequencing and annotation.</title>
        <authorList>
            <person name="Minardi D."/>
            <person name="Oidtmann B."/>
            <person name="Van Der Giezen M."/>
            <person name="Studholme D.J."/>
        </authorList>
    </citation>
    <scope>NUCLEOTIDE SEQUENCE [LARGE SCALE GENOMIC DNA]</scope>
    <source>
        <strain evidence="5 6">Yx</strain>
    </source>
</reference>
<name>A0A397A0Y5_APHAT</name>
<evidence type="ECO:0000256" key="3">
    <source>
        <dbReference type="ARBA" id="ARBA00023274"/>
    </source>
</evidence>
<dbReference type="Pfam" id="PF00468">
    <property type="entry name" value="Ribosomal_L34"/>
    <property type="match status" value="1"/>
</dbReference>
<comment type="caution">
    <text evidence="5">The sequence shown here is derived from an EMBL/GenBank/DDBJ whole genome shotgun (WGS) entry which is preliminary data.</text>
</comment>
<comment type="similarity">
    <text evidence="1">Belongs to the bacterial ribosomal protein bL34 family.</text>
</comment>
<evidence type="ECO:0000256" key="1">
    <source>
        <dbReference type="ARBA" id="ARBA00010111"/>
    </source>
</evidence>
<dbReference type="FunFam" id="1.10.287.3980:FF:000001">
    <property type="entry name" value="Mitochondrial ribosomal protein L34"/>
    <property type="match status" value="1"/>
</dbReference>
<dbReference type="Proteomes" id="UP000266239">
    <property type="component" value="Unassembled WGS sequence"/>
</dbReference>
<dbReference type="PANTHER" id="PTHR14503">
    <property type="entry name" value="MITOCHONDRIAL RIBOSOMAL PROTEIN 34 FAMILY MEMBER"/>
    <property type="match status" value="1"/>
</dbReference>
<evidence type="ECO:0000313" key="5">
    <source>
        <dbReference type="EMBL" id="RHY01493.1"/>
    </source>
</evidence>
<evidence type="ECO:0000256" key="2">
    <source>
        <dbReference type="ARBA" id="ARBA00022980"/>
    </source>
</evidence>
<dbReference type="Gene3D" id="1.10.287.3980">
    <property type="match status" value="1"/>
</dbReference>
<organism evidence="5 6">
    <name type="scientific">Aphanomyces astaci</name>
    <name type="common">Crayfish plague agent</name>
    <dbReference type="NCBI Taxonomy" id="112090"/>
    <lineage>
        <taxon>Eukaryota</taxon>
        <taxon>Sar</taxon>
        <taxon>Stramenopiles</taxon>
        <taxon>Oomycota</taxon>
        <taxon>Saprolegniomycetes</taxon>
        <taxon>Saprolegniales</taxon>
        <taxon>Verrucalvaceae</taxon>
        <taxon>Aphanomyces</taxon>
    </lineage>
</organism>
<protein>
    <recommendedName>
        <fullName evidence="4">Large ribosomal subunit protein bL34m</fullName>
    </recommendedName>
</protein>